<dbReference type="EMBL" id="KN837131">
    <property type="protein sequence ID" value="KIJ42211.1"/>
    <property type="molecule type" value="Genomic_DNA"/>
</dbReference>
<gene>
    <name evidence="2" type="ORF">M422DRAFT_254615</name>
</gene>
<dbReference type="HOGENOM" id="CLU_041952_0_0_1"/>
<proteinExistence type="predicted"/>
<evidence type="ECO:0000313" key="2">
    <source>
        <dbReference type="EMBL" id="KIJ42211.1"/>
    </source>
</evidence>
<evidence type="ECO:0000256" key="1">
    <source>
        <dbReference type="SAM" id="MobiDB-lite"/>
    </source>
</evidence>
<sequence length="315" mass="36258">MTDTPFPAHMLAWKASSNVICMEEILVGNPTRTVQGFAPDKEFNAPAPKLVFDDPYEDDEDHLNKVSKYWKARDKERLQREAHYKELLDAEVKAATWRKAEEITQAKEKAKEEAATREKKKGLEKEKAVGPVGEKETGPSGVNKGKARELPKTPRKVTPRKSQTEVRSEFEEDEDEDKLQCIYCMKKNITCVPKLERRSWAVMDGSQKVVDAMRELVEMEKCQEAACLEVVWHDLRMFLIQVEQRAVVDSVAADARVLQMLELKSKGVEILVDIEKRIQAERNLVQKTLEENTEDLTKWMDSIWKCTAWTNNSLY</sequence>
<feature type="compositionally biased region" description="Basic and acidic residues" evidence="1">
    <location>
        <begin position="109"/>
        <end position="137"/>
    </location>
</feature>
<accession>A0A0C9VV96</accession>
<name>A0A0C9VV96_SPHS4</name>
<protein>
    <submittedName>
        <fullName evidence="2">Uncharacterized protein</fullName>
    </submittedName>
</protein>
<keyword evidence="3" id="KW-1185">Reference proteome</keyword>
<reference evidence="2 3" key="1">
    <citation type="submission" date="2014-06" db="EMBL/GenBank/DDBJ databases">
        <title>Evolutionary Origins and Diversification of the Mycorrhizal Mutualists.</title>
        <authorList>
            <consortium name="DOE Joint Genome Institute"/>
            <consortium name="Mycorrhizal Genomics Consortium"/>
            <person name="Kohler A."/>
            <person name="Kuo A."/>
            <person name="Nagy L.G."/>
            <person name="Floudas D."/>
            <person name="Copeland A."/>
            <person name="Barry K.W."/>
            <person name="Cichocki N."/>
            <person name="Veneault-Fourrey C."/>
            <person name="LaButti K."/>
            <person name="Lindquist E.A."/>
            <person name="Lipzen A."/>
            <person name="Lundell T."/>
            <person name="Morin E."/>
            <person name="Murat C."/>
            <person name="Riley R."/>
            <person name="Ohm R."/>
            <person name="Sun H."/>
            <person name="Tunlid A."/>
            <person name="Henrissat B."/>
            <person name="Grigoriev I.V."/>
            <person name="Hibbett D.S."/>
            <person name="Martin F."/>
        </authorList>
    </citation>
    <scope>NUCLEOTIDE SEQUENCE [LARGE SCALE GENOMIC DNA]</scope>
    <source>
        <strain evidence="2 3">SS14</strain>
    </source>
</reference>
<dbReference type="Proteomes" id="UP000054279">
    <property type="component" value="Unassembled WGS sequence"/>
</dbReference>
<evidence type="ECO:0000313" key="3">
    <source>
        <dbReference type="Proteomes" id="UP000054279"/>
    </source>
</evidence>
<organism evidence="2 3">
    <name type="scientific">Sphaerobolus stellatus (strain SS14)</name>
    <dbReference type="NCBI Taxonomy" id="990650"/>
    <lineage>
        <taxon>Eukaryota</taxon>
        <taxon>Fungi</taxon>
        <taxon>Dikarya</taxon>
        <taxon>Basidiomycota</taxon>
        <taxon>Agaricomycotina</taxon>
        <taxon>Agaricomycetes</taxon>
        <taxon>Phallomycetidae</taxon>
        <taxon>Geastrales</taxon>
        <taxon>Sphaerobolaceae</taxon>
        <taxon>Sphaerobolus</taxon>
    </lineage>
</organism>
<dbReference type="AlphaFoldDB" id="A0A0C9VV96"/>
<feature type="region of interest" description="Disordered" evidence="1">
    <location>
        <begin position="109"/>
        <end position="171"/>
    </location>
</feature>